<dbReference type="InterPro" id="IPR002347">
    <property type="entry name" value="SDR_fam"/>
</dbReference>
<dbReference type="Pfam" id="PF00106">
    <property type="entry name" value="adh_short"/>
    <property type="match status" value="1"/>
</dbReference>
<sequence length="307" mass="33735">MQEYTHTGPIDCNKPINVENLKGKTAIVTGGANGLGEAYVRALVAAGVKVCIGDPDVQRGSKLEQELSGTKFIRCDIAKWNDQVDLFRQAALFSPTGRISHVIANAGIHREDEVFSYAGDDQEPEEPDLSVIDVNIRGTLYTAKLAAHYFIRQNGTGASEKQEDSSLVLIGSGAAFLDCPRSPQYCASKWAMRGIMHSLRRTAHFYGSRVNIISPWYVKTNILSEYVFNHVSNVGVEFAKAEDAGHCLLRILGDVNMNGHSLFVSGRKWAPNGYLDLDLEDYPQNALIQEIQEDQMKSAPVSLGLFA</sequence>
<dbReference type="EMBL" id="JAPWDO010000005">
    <property type="protein sequence ID" value="KAJ5470933.1"/>
    <property type="molecule type" value="Genomic_DNA"/>
</dbReference>
<reference evidence="4" key="2">
    <citation type="journal article" date="2023" name="IMA Fungus">
        <title>Comparative genomic study of the Penicillium genus elucidates a diverse pangenome and 15 lateral gene transfer events.</title>
        <authorList>
            <person name="Petersen C."/>
            <person name="Sorensen T."/>
            <person name="Nielsen M.R."/>
            <person name="Sondergaard T.E."/>
            <person name="Sorensen J.L."/>
            <person name="Fitzpatrick D.A."/>
            <person name="Frisvad J.C."/>
            <person name="Nielsen K.L."/>
        </authorList>
    </citation>
    <scope>NUCLEOTIDE SEQUENCE</scope>
    <source>
        <strain evidence="4">IBT 17660</strain>
    </source>
</reference>
<dbReference type="GO" id="GO:0016491">
    <property type="term" value="F:oxidoreductase activity"/>
    <property type="evidence" value="ECO:0007669"/>
    <property type="project" value="UniProtKB-KW"/>
</dbReference>
<organism evidence="4 5">
    <name type="scientific">Penicillium desertorum</name>
    <dbReference type="NCBI Taxonomy" id="1303715"/>
    <lineage>
        <taxon>Eukaryota</taxon>
        <taxon>Fungi</taxon>
        <taxon>Dikarya</taxon>
        <taxon>Ascomycota</taxon>
        <taxon>Pezizomycotina</taxon>
        <taxon>Eurotiomycetes</taxon>
        <taxon>Eurotiomycetidae</taxon>
        <taxon>Eurotiales</taxon>
        <taxon>Aspergillaceae</taxon>
        <taxon>Penicillium</taxon>
    </lineage>
</organism>
<reference evidence="4" key="1">
    <citation type="submission" date="2022-12" db="EMBL/GenBank/DDBJ databases">
        <authorList>
            <person name="Petersen C."/>
        </authorList>
    </citation>
    <scope>NUCLEOTIDE SEQUENCE</scope>
    <source>
        <strain evidence="4">IBT 17660</strain>
    </source>
</reference>
<dbReference type="PRINTS" id="PR00081">
    <property type="entry name" value="GDHRDH"/>
</dbReference>
<keyword evidence="5" id="KW-1185">Reference proteome</keyword>
<keyword evidence="3" id="KW-0560">Oxidoreductase</keyword>
<keyword evidence="2" id="KW-0521">NADP</keyword>
<dbReference type="InterPro" id="IPR020904">
    <property type="entry name" value="Sc_DH/Rdtase_CS"/>
</dbReference>
<dbReference type="AlphaFoldDB" id="A0A9X0BL17"/>
<comment type="similarity">
    <text evidence="1">Belongs to the short-chain dehydrogenases/reductases (SDR) family.</text>
</comment>
<dbReference type="PANTHER" id="PTHR43180">
    <property type="entry name" value="3-OXOACYL-(ACYL-CARRIER-PROTEIN) REDUCTASE (AFU_ORTHOLOGUE AFUA_6G11210)"/>
    <property type="match status" value="1"/>
</dbReference>
<dbReference type="InterPro" id="IPR036291">
    <property type="entry name" value="NAD(P)-bd_dom_sf"/>
</dbReference>
<proteinExistence type="inferred from homology"/>
<name>A0A9X0BL17_9EURO</name>
<protein>
    <submittedName>
        <fullName evidence="4">Short-chain dehydrogenase/reductase SDR</fullName>
    </submittedName>
</protein>
<gene>
    <name evidence="4" type="ORF">N7530_008290</name>
</gene>
<evidence type="ECO:0000256" key="1">
    <source>
        <dbReference type="ARBA" id="ARBA00006484"/>
    </source>
</evidence>
<evidence type="ECO:0000313" key="5">
    <source>
        <dbReference type="Proteomes" id="UP001147760"/>
    </source>
</evidence>
<dbReference type="SUPFAM" id="SSF51735">
    <property type="entry name" value="NAD(P)-binding Rossmann-fold domains"/>
    <property type="match status" value="1"/>
</dbReference>
<accession>A0A9X0BL17</accession>
<dbReference type="OrthoDB" id="5371740at2759"/>
<evidence type="ECO:0000313" key="4">
    <source>
        <dbReference type="EMBL" id="KAJ5470933.1"/>
    </source>
</evidence>
<comment type="caution">
    <text evidence="4">The sequence shown here is derived from an EMBL/GenBank/DDBJ whole genome shotgun (WGS) entry which is preliminary data.</text>
</comment>
<dbReference type="PROSITE" id="PS00061">
    <property type="entry name" value="ADH_SHORT"/>
    <property type="match status" value="1"/>
</dbReference>
<evidence type="ECO:0000256" key="3">
    <source>
        <dbReference type="ARBA" id="ARBA00023002"/>
    </source>
</evidence>
<dbReference type="PANTHER" id="PTHR43180:SF31">
    <property type="entry name" value="CHAIN DEHYDROGENASE_REDUCTASE, PUTATIVE (AFU_ORTHOLOGUE AFUA_2G16570)-RELATED"/>
    <property type="match status" value="1"/>
</dbReference>
<evidence type="ECO:0000256" key="2">
    <source>
        <dbReference type="ARBA" id="ARBA00022857"/>
    </source>
</evidence>
<dbReference type="Gene3D" id="3.40.50.720">
    <property type="entry name" value="NAD(P)-binding Rossmann-like Domain"/>
    <property type="match status" value="1"/>
</dbReference>
<dbReference type="Proteomes" id="UP001147760">
    <property type="component" value="Unassembled WGS sequence"/>
</dbReference>